<keyword evidence="2" id="KW-1185">Reference proteome</keyword>
<evidence type="ECO:0000313" key="1">
    <source>
        <dbReference type="EMBL" id="PRQ20262.1"/>
    </source>
</evidence>
<keyword evidence="1" id="KW-0548">Nucleotidyltransferase</keyword>
<gene>
    <name evidence="1" type="ORF">RchiOBHm_Chr7g0226221</name>
</gene>
<accession>A0A2P6PEA8</accession>
<dbReference type="Proteomes" id="UP000238479">
    <property type="component" value="Chromosome 7"/>
</dbReference>
<reference evidence="1 2" key="1">
    <citation type="journal article" date="2018" name="Nat. Genet.">
        <title>The Rosa genome provides new insights in the design of modern roses.</title>
        <authorList>
            <person name="Bendahmane M."/>
        </authorList>
    </citation>
    <scope>NUCLEOTIDE SEQUENCE [LARGE SCALE GENOMIC DNA]</scope>
    <source>
        <strain evidence="2">cv. Old Blush</strain>
    </source>
</reference>
<dbReference type="PANTHER" id="PTHR42648:SF22">
    <property type="entry name" value="REVERSE TRANSCRIPTASE TY1_COPIA-TYPE DOMAIN-CONTAINING PROTEIN"/>
    <property type="match status" value="1"/>
</dbReference>
<dbReference type="Gene3D" id="3.30.420.10">
    <property type="entry name" value="Ribonuclease H-like superfamily/Ribonuclease H"/>
    <property type="match status" value="1"/>
</dbReference>
<sequence>MKIHSDVWGPAKIPSLSGARYFVTFIDDCTRMTWVLTMVESL</sequence>
<keyword evidence="1" id="KW-0695">RNA-directed DNA polymerase</keyword>
<dbReference type="EMBL" id="PDCK01000045">
    <property type="protein sequence ID" value="PRQ20262.1"/>
    <property type="molecule type" value="Genomic_DNA"/>
</dbReference>
<dbReference type="Gramene" id="PRQ20262">
    <property type="protein sequence ID" value="PRQ20262"/>
    <property type="gene ID" value="RchiOBHm_Chr7g0226221"/>
</dbReference>
<dbReference type="PANTHER" id="PTHR42648">
    <property type="entry name" value="TRANSPOSASE, PUTATIVE-RELATED"/>
    <property type="match status" value="1"/>
</dbReference>
<dbReference type="AlphaFoldDB" id="A0A2P6PEA8"/>
<dbReference type="SUPFAM" id="SSF53098">
    <property type="entry name" value="Ribonuclease H-like"/>
    <property type="match status" value="1"/>
</dbReference>
<proteinExistence type="predicted"/>
<organism evidence="1 2">
    <name type="scientific">Rosa chinensis</name>
    <name type="common">China rose</name>
    <dbReference type="NCBI Taxonomy" id="74649"/>
    <lineage>
        <taxon>Eukaryota</taxon>
        <taxon>Viridiplantae</taxon>
        <taxon>Streptophyta</taxon>
        <taxon>Embryophyta</taxon>
        <taxon>Tracheophyta</taxon>
        <taxon>Spermatophyta</taxon>
        <taxon>Magnoliopsida</taxon>
        <taxon>eudicotyledons</taxon>
        <taxon>Gunneridae</taxon>
        <taxon>Pentapetalae</taxon>
        <taxon>rosids</taxon>
        <taxon>fabids</taxon>
        <taxon>Rosales</taxon>
        <taxon>Rosaceae</taxon>
        <taxon>Rosoideae</taxon>
        <taxon>Rosoideae incertae sedis</taxon>
        <taxon>Rosa</taxon>
    </lineage>
</organism>
<dbReference type="GO" id="GO:0003676">
    <property type="term" value="F:nucleic acid binding"/>
    <property type="evidence" value="ECO:0007669"/>
    <property type="project" value="InterPro"/>
</dbReference>
<comment type="caution">
    <text evidence="1">The sequence shown here is derived from an EMBL/GenBank/DDBJ whole genome shotgun (WGS) entry which is preliminary data.</text>
</comment>
<protein>
    <submittedName>
        <fullName evidence="1">Putative RNA-directed DNA polymerase</fullName>
        <ecNumber evidence="1">2.7.7.49</ecNumber>
    </submittedName>
</protein>
<dbReference type="InterPro" id="IPR039537">
    <property type="entry name" value="Retrotran_Ty1/copia-like"/>
</dbReference>
<name>A0A2P6PEA8_ROSCH</name>
<dbReference type="GO" id="GO:0003964">
    <property type="term" value="F:RNA-directed DNA polymerase activity"/>
    <property type="evidence" value="ECO:0007669"/>
    <property type="project" value="UniProtKB-KW"/>
</dbReference>
<dbReference type="InterPro" id="IPR036397">
    <property type="entry name" value="RNaseH_sf"/>
</dbReference>
<dbReference type="InterPro" id="IPR012337">
    <property type="entry name" value="RNaseH-like_sf"/>
</dbReference>
<dbReference type="EC" id="2.7.7.49" evidence="1"/>
<keyword evidence="1" id="KW-0808">Transferase</keyword>
<evidence type="ECO:0000313" key="2">
    <source>
        <dbReference type="Proteomes" id="UP000238479"/>
    </source>
</evidence>